<keyword evidence="1" id="KW-0456">Lyase</keyword>
<dbReference type="SUPFAM" id="SSF53697">
    <property type="entry name" value="SIS domain"/>
    <property type="match status" value="1"/>
</dbReference>
<sequence>MSSKPTASMMERRHPETHHIDTLATLDMLTLLHKDNRQIADAVGACLPEVARLVDNAAAALSRGGRLVIVGAGASGRAALQTVSEYTPEEKHSLVGLIAGGPAAALQEMETAANDYDLGALELQAIRFTSNDMLLALTVSGQTPWVWGAMRHAWSLGAPIAVLTQQAESEAAQLADIIIAPQTGPEAVAGFGNPKAQLAQRQILTMLTTGLAIRSGRVYSNLRVDLQAISPRWTERQIAIVMTATDCSRSEAKAALASCNQHVRTAILMLMTGLDAWQARDLLAENNDRLRLALQETKRSTLSSVNWVMVPTY</sequence>
<dbReference type="NCBIfam" id="NF009222">
    <property type="entry name" value="PRK12570.1"/>
    <property type="match status" value="1"/>
</dbReference>
<dbReference type="InterPro" id="IPR046348">
    <property type="entry name" value="SIS_dom_sf"/>
</dbReference>
<dbReference type="Proteomes" id="UP001350972">
    <property type="component" value="Chromosome"/>
</dbReference>
<protein>
    <submittedName>
        <fullName evidence="4">N-acetylmuramic acid 6-phosphate etherase</fullName>
    </submittedName>
</protein>
<accession>A0ABZ2E348</accession>
<dbReference type="InterPro" id="IPR005488">
    <property type="entry name" value="Etherase_MurQ"/>
</dbReference>
<dbReference type="InterPro" id="IPR040190">
    <property type="entry name" value="MURQ/GCKR"/>
</dbReference>
<evidence type="ECO:0000259" key="3">
    <source>
        <dbReference type="PROSITE" id="PS51464"/>
    </source>
</evidence>
<feature type="domain" description="SIS" evidence="3">
    <location>
        <begin position="57"/>
        <end position="217"/>
    </location>
</feature>
<reference evidence="4 5" key="1">
    <citation type="submission" date="2024-02" db="EMBL/GenBank/DDBJ databases">
        <title>Tn5403 promotes plasmid rearrangements and degradation of the Klebsiella pneumoniae carbapenemase (KPC) transposon Tn4401.</title>
        <authorList>
            <person name="Sheppard A.E."/>
            <person name="Barry K.E."/>
            <person name="Parikh H.I."/>
            <person name="Vegesana K."/>
            <person name="Sebra R."/>
            <person name="George S."/>
            <person name="Sanderson N.D."/>
            <person name="Stoesser N."/>
            <person name="Eyre D.W."/>
            <person name="Crook D.W."/>
            <person name="Walker A.S."/>
            <person name="Mathers A.J."/>
        </authorList>
    </citation>
    <scope>NUCLEOTIDE SEQUENCE [LARGE SCALE GENOMIC DNA]</scope>
    <source>
        <strain evidence="4 5">CAV1921</strain>
    </source>
</reference>
<dbReference type="NCBIfam" id="NF003915">
    <property type="entry name" value="PRK05441.1"/>
    <property type="match status" value="1"/>
</dbReference>
<proteinExistence type="predicted"/>
<organism evidence="4 5">
    <name type="scientific">Raoultella ornithinolytica</name>
    <name type="common">Klebsiella ornithinolytica</name>
    <dbReference type="NCBI Taxonomy" id="54291"/>
    <lineage>
        <taxon>Bacteria</taxon>
        <taxon>Pseudomonadati</taxon>
        <taxon>Pseudomonadota</taxon>
        <taxon>Gammaproteobacteria</taxon>
        <taxon>Enterobacterales</taxon>
        <taxon>Enterobacteriaceae</taxon>
        <taxon>Klebsiella/Raoultella group</taxon>
        <taxon>Raoultella</taxon>
    </lineage>
</organism>
<evidence type="ECO:0000313" key="5">
    <source>
        <dbReference type="Proteomes" id="UP001350972"/>
    </source>
</evidence>
<dbReference type="CDD" id="cd05007">
    <property type="entry name" value="SIS_Etherase"/>
    <property type="match status" value="1"/>
</dbReference>
<name>A0ABZ2E348_RAOOR</name>
<dbReference type="InterPro" id="IPR001347">
    <property type="entry name" value="SIS_dom"/>
</dbReference>
<dbReference type="Gene3D" id="1.10.8.1080">
    <property type="match status" value="1"/>
</dbReference>
<dbReference type="PROSITE" id="PS51464">
    <property type="entry name" value="SIS"/>
    <property type="match status" value="1"/>
</dbReference>
<dbReference type="Gene3D" id="3.40.50.10490">
    <property type="entry name" value="Glucose-6-phosphate isomerase like protein, domain 1"/>
    <property type="match status" value="1"/>
</dbReference>
<dbReference type="PANTHER" id="PTHR10088:SF4">
    <property type="entry name" value="GLUCOKINASE REGULATORY PROTEIN"/>
    <property type="match status" value="1"/>
</dbReference>
<dbReference type="PANTHER" id="PTHR10088">
    <property type="entry name" value="GLUCOKINASE REGULATORY PROTEIN"/>
    <property type="match status" value="1"/>
</dbReference>
<keyword evidence="2" id="KW-0119">Carbohydrate metabolism</keyword>
<keyword evidence="5" id="KW-1185">Reference proteome</keyword>
<evidence type="ECO:0000256" key="2">
    <source>
        <dbReference type="ARBA" id="ARBA00023277"/>
    </source>
</evidence>
<dbReference type="Pfam" id="PF22645">
    <property type="entry name" value="GKRP_SIS_N"/>
    <property type="match status" value="1"/>
</dbReference>
<evidence type="ECO:0000256" key="1">
    <source>
        <dbReference type="ARBA" id="ARBA00023239"/>
    </source>
</evidence>
<dbReference type="RefSeq" id="WP_338482256.1">
    <property type="nucleotide sequence ID" value="NZ_CP145156.1"/>
</dbReference>
<evidence type="ECO:0000313" key="4">
    <source>
        <dbReference type="EMBL" id="WWC14020.1"/>
    </source>
</evidence>
<dbReference type="EMBL" id="CP145163">
    <property type="protein sequence ID" value="WWC14020.1"/>
    <property type="molecule type" value="Genomic_DNA"/>
</dbReference>
<gene>
    <name evidence="4" type="ORF">LM286_12245</name>
</gene>